<dbReference type="Gene3D" id="3.10.28.10">
    <property type="entry name" value="Homing endonucleases"/>
    <property type="match status" value="1"/>
</dbReference>
<dbReference type="EMBL" id="MN881998">
    <property type="protein sequence ID" value="QOE17451.1"/>
    <property type="molecule type" value="Genomic_DNA"/>
</dbReference>
<dbReference type="GO" id="GO:0004519">
    <property type="term" value="F:endonuclease activity"/>
    <property type="evidence" value="ECO:0007669"/>
    <property type="project" value="UniProtKB-KW"/>
</dbReference>
<reference evidence="2" key="1">
    <citation type="journal article" date="2020" name="Sci. Rep.">
        <title>First characterization of the complete mitochondrial genome of fungal plant-pathogen Monilinia laxa which represents the mobile intron rich structure.</title>
        <authorList>
            <person name="Yildiz G."/>
            <person name="Ozkilinc H."/>
        </authorList>
    </citation>
    <scope>NUCLEOTIDE SEQUENCE</scope>
</reference>
<organism evidence="2">
    <name type="scientific">Monilinia laxa</name>
    <name type="common">Brown rot fungus</name>
    <name type="synonym">Sclerotinia laxa</name>
    <dbReference type="NCBI Taxonomy" id="61186"/>
    <lineage>
        <taxon>Eukaryota</taxon>
        <taxon>Fungi</taxon>
        <taxon>Dikarya</taxon>
        <taxon>Ascomycota</taxon>
        <taxon>Pezizomycotina</taxon>
        <taxon>Leotiomycetes</taxon>
        <taxon>Helotiales</taxon>
        <taxon>Sclerotiniaceae</taxon>
        <taxon>Monilinia</taxon>
    </lineage>
</organism>
<evidence type="ECO:0000313" key="3">
    <source>
        <dbReference type="EMBL" id="QYB19873.1"/>
    </source>
</evidence>
<dbReference type="GO" id="GO:0005739">
    <property type="term" value="C:mitochondrion"/>
    <property type="evidence" value="ECO:0007669"/>
    <property type="project" value="UniProtKB-ARBA"/>
</dbReference>
<name>A0A7L8EY67_MONLA</name>
<dbReference type="SUPFAM" id="SSF55608">
    <property type="entry name" value="Homing endonucleases"/>
    <property type="match status" value="1"/>
</dbReference>
<dbReference type="Pfam" id="PF00961">
    <property type="entry name" value="LAGLIDADG_1"/>
    <property type="match status" value="1"/>
</dbReference>
<accession>A0A7L8EY67</accession>
<evidence type="ECO:0000313" key="2">
    <source>
        <dbReference type="EMBL" id="QOE17451.1"/>
    </source>
</evidence>
<dbReference type="GeneID" id="60235912"/>
<dbReference type="EMBL" id="MW794307">
    <property type="protein sequence ID" value="QYB20286.1"/>
    <property type="molecule type" value="Genomic_DNA"/>
</dbReference>
<feature type="domain" description="Homing endonuclease LAGLIDADG" evidence="1">
    <location>
        <begin position="36"/>
        <end position="134"/>
    </location>
</feature>
<dbReference type="EMBL" id="MW794302">
    <property type="protein sequence ID" value="QYB19873.1"/>
    <property type="molecule type" value="Genomic_DNA"/>
</dbReference>
<geneLocation type="mitochondrion" evidence="2"/>
<dbReference type="EMBL" id="MW794305">
    <property type="protein sequence ID" value="QYB20135.1"/>
    <property type="molecule type" value="Genomic_DNA"/>
</dbReference>
<keyword evidence="2" id="KW-0378">Hydrolase</keyword>
<dbReference type="InterPro" id="IPR027434">
    <property type="entry name" value="Homing_endonucl"/>
</dbReference>
<dbReference type="EMBL" id="MW794304">
    <property type="protein sequence ID" value="QYB20039.1"/>
    <property type="molecule type" value="Genomic_DNA"/>
</dbReference>
<keyword evidence="2" id="KW-0255">Endonuclease</keyword>
<dbReference type="FunFam" id="3.10.28.10:FF:000010">
    <property type="entry name" value="LAGLIDADG homing endonuclease I-LtrII"/>
    <property type="match status" value="1"/>
</dbReference>
<dbReference type="PANTHER" id="PTHR36181">
    <property type="entry name" value="INTRON-ENCODED ENDONUCLEASE AI3-RELATED"/>
    <property type="match status" value="1"/>
</dbReference>
<keyword evidence="2" id="KW-0540">Nuclease</keyword>
<reference evidence="3" key="2">
    <citation type="journal article" date="2021" name="Front. Microbiol.">
        <title>Pan-Mitogenomics Approach Discovers Diversity and Dynamism in the Prominent Brown Rot Fungal Pathogens.</title>
        <authorList>
            <person name="Yildiz G."/>
            <person name="Ozkilinc H."/>
        </authorList>
    </citation>
    <scope>NUCLEOTIDE SEQUENCE</scope>
</reference>
<dbReference type="PANTHER" id="PTHR36181:SF4">
    <property type="entry name" value="LAGLIDADG ENDONUCLEASE"/>
    <property type="match status" value="1"/>
</dbReference>
<dbReference type="AlphaFoldDB" id="A0A7L8EY67"/>
<dbReference type="EMBL" id="MW794303">
    <property type="protein sequence ID" value="QYB19958.1"/>
    <property type="molecule type" value="Genomic_DNA"/>
</dbReference>
<evidence type="ECO:0000259" key="1">
    <source>
        <dbReference type="Pfam" id="PF00961"/>
    </source>
</evidence>
<gene>
    <name evidence="3" type="primary">HE</name>
</gene>
<dbReference type="InterPro" id="IPR051289">
    <property type="entry name" value="LAGLIDADG_Endonuclease"/>
</dbReference>
<sequence>MNKGLPENLKVTFSYISPEIRPLVKPADVLNPYWVAGFTAAEGCFFVKLAYNKNKEKPSIKLGIQITQHNRDAELINRLTTFFNCGRVENLLRAPAVNFIVTKLSDITDNIVPFFVDYHLVGSKADAFEDFKKIASMMTLKVHLTKEGLLRWEEIIQIKSDMNSSRQ</sequence>
<dbReference type="EMBL" id="MW794306">
    <property type="protein sequence ID" value="QYB20201.1"/>
    <property type="molecule type" value="Genomic_DNA"/>
</dbReference>
<dbReference type="EMBL" id="MW794308">
    <property type="protein sequence ID" value="QYB20371.1"/>
    <property type="molecule type" value="Genomic_DNA"/>
</dbReference>
<keyword evidence="2" id="KW-0496">Mitochondrion</keyword>
<dbReference type="InterPro" id="IPR004860">
    <property type="entry name" value="LAGLIDADG_dom"/>
</dbReference>
<protein>
    <submittedName>
        <fullName evidence="2">LAGLIDADG endonuclease</fullName>
    </submittedName>
</protein>
<dbReference type="RefSeq" id="YP_009945087.1">
    <property type="nucleotide sequence ID" value="NC_051483.1"/>
</dbReference>
<proteinExistence type="predicted"/>